<dbReference type="InterPro" id="IPR019734">
    <property type="entry name" value="TPR_rpt"/>
</dbReference>
<dbReference type="Gene3D" id="3.40.50.300">
    <property type="entry name" value="P-loop containing nucleotide triphosphate hydrolases"/>
    <property type="match status" value="1"/>
</dbReference>
<protein>
    <submittedName>
        <fullName evidence="4">Uncharacterized protein</fullName>
    </submittedName>
</protein>
<evidence type="ECO:0000313" key="5">
    <source>
        <dbReference type="Proteomes" id="UP001610334"/>
    </source>
</evidence>
<dbReference type="Proteomes" id="UP001610334">
    <property type="component" value="Unassembled WGS sequence"/>
</dbReference>
<dbReference type="Pfam" id="PF01048">
    <property type="entry name" value="PNP_UDP_1"/>
    <property type="match status" value="1"/>
</dbReference>
<dbReference type="EMBL" id="JBFXLT010000148">
    <property type="protein sequence ID" value="KAL2803170.1"/>
    <property type="molecule type" value="Genomic_DNA"/>
</dbReference>
<proteinExistence type="predicted"/>
<dbReference type="PANTHER" id="PTHR46082">
    <property type="entry name" value="ATP/GTP-BINDING PROTEIN-RELATED"/>
    <property type="match status" value="1"/>
</dbReference>
<feature type="domain" description="Nucleoside phosphorylase" evidence="2">
    <location>
        <begin position="13"/>
        <end position="291"/>
    </location>
</feature>
<evidence type="ECO:0000259" key="3">
    <source>
        <dbReference type="Pfam" id="PF05729"/>
    </source>
</evidence>
<dbReference type="SUPFAM" id="SSF52540">
    <property type="entry name" value="P-loop containing nucleoside triphosphate hydrolases"/>
    <property type="match status" value="1"/>
</dbReference>
<evidence type="ECO:0000259" key="2">
    <source>
        <dbReference type="Pfam" id="PF01048"/>
    </source>
</evidence>
<feature type="signal peptide" evidence="1">
    <location>
        <begin position="1"/>
        <end position="23"/>
    </location>
</feature>
<name>A0ABR4GVT1_9EURO</name>
<dbReference type="Gene3D" id="1.25.40.10">
    <property type="entry name" value="Tetratricopeptide repeat domain"/>
    <property type="match status" value="3"/>
</dbReference>
<dbReference type="PRINTS" id="PR00381">
    <property type="entry name" value="KINESINLIGHT"/>
</dbReference>
<organism evidence="4 5">
    <name type="scientific">Aspergillus granulosus</name>
    <dbReference type="NCBI Taxonomy" id="176169"/>
    <lineage>
        <taxon>Eukaryota</taxon>
        <taxon>Fungi</taxon>
        <taxon>Dikarya</taxon>
        <taxon>Ascomycota</taxon>
        <taxon>Pezizomycotina</taxon>
        <taxon>Eurotiomycetes</taxon>
        <taxon>Eurotiomycetidae</taxon>
        <taxon>Eurotiales</taxon>
        <taxon>Aspergillaceae</taxon>
        <taxon>Aspergillus</taxon>
        <taxon>Aspergillus subgen. Nidulantes</taxon>
    </lineage>
</organism>
<dbReference type="PANTHER" id="PTHR46082:SF11">
    <property type="entry name" value="AAA+ ATPASE DOMAIN-CONTAINING PROTEIN-RELATED"/>
    <property type="match status" value="1"/>
</dbReference>
<keyword evidence="5" id="KW-1185">Reference proteome</keyword>
<reference evidence="4 5" key="1">
    <citation type="submission" date="2024-07" db="EMBL/GenBank/DDBJ databases">
        <title>Section-level genome sequencing and comparative genomics of Aspergillus sections Usti and Cavernicolus.</title>
        <authorList>
            <consortium name="Lawrence Berkeley National Laboratory"/>
            <person name="Nybo J.L."/>
            <person name="Vesth T.C."/>
            <person name="Theobald S."/>
            <person name="Frisvad J.C."/>
            <person name="Larsen T.O."/>
            <person name="Kjaerboelling I."/>
            <person name="Rothschild-Mancinelli K."/>
            <person name="Lyhne E.K."/>
            <person name="Kogle M.E."/>
            <person name="Barry K."/>
            <person name="Clum A."/>
            <person name="Na H."/>
            <person name="Ledsgaard L."/>
            <person name="Lin J."/>
            <person name="Lipzen A."/>
            <person name="Kuo A."/>
            <person name="Riley R."/>
            <person name="Mondo S."/>
            <person name="Labutti K."/>
            <person name="Haridas S."/>
            <person name="Pangalinan J."/>
            <person name="Salamov A.A."/>
            <person name="Simmons B.A."/>
            <person name="Magnuson J.K."/>
            <person name="Chen J."/>
            <person name="Drula E."/>
            <person name="Henrissat B."/>
            <person name="Wiebenga A."/>
            <person name="Lubbers R.J."/>
            <person name="Gomes A.C."/>
            <person name="Makela M.R."/>
            <person name="Stajich J."/>
            <person name="Grigoriev I.V."/>
            <person name="Mortensen U.H."/>
            <person name="De Vries R.P."/>
            <person name="Baker S.E."/>
            <person name="Andersen M.R."/>
        </authorList>
    </citation>
    <scope>NUCLEOTIDE SEQUENCE [LARGE SCALE GENOMIC DNA]</scope>
    <source>
        <strain evidence="4 5">CBS 588.65</strain>
    </source>
</reference>
<comment type="caution">
    <text evidence="4">The sequence shown here is derived from an EMBL/GenBank/DDBJ whole genome shotgun (WGS) entry which is preliminary data.</text>
</comment>
<dbReference type="InterPro" id="IPR053137">
    <property type="entry name" value="NLR-like"/>
</dbReference>
<dbReference type="Pfam" id="PF13424">
    <property type="entry name" value="TPR_12"/>
    <property type="match status" value="3"/>
</dbReference>
<evidence type="ECO:0000256" key="1">
    <source>
        <dbReference type="SAM" id="SignalP"/>
    </source>
</evidence>
<dbReference type="SUPFAM" id="SSF48452">
    <property type="entry name" value="TPR-like"/>
    <property type="match status" value="3"/>
</dbReference>
<dbReference type="InterPro" id="IPR000845">
    <property type="entry name" value="Nucleoside_phosphorylase_d"/>
</dbReference>
<gene>
    <name evidence="4" type="ORF">BJX63DRAFT_80362</name>
</gene>
<dbReference type="Pfam" id="PF13374">
    <property type="entry name" value="TPR_10"/>
    <property type="match status" value="4"/>
</dbReference>
<accession>A0ABR4GVT1</accession>
<dbReference type="SUPFAM" id="SSF53167">
    <property type="entry name" value="Purine and uridine phosphorylases"/>
    <property type="match status" value="1"/>
</dbReference>
<dbReference type="InterPro" id="IPR027417">
    <property type="entry name" value="P-loop_NTPase"/>
</dbReference>
<evidence type="ECO:0000313" key="4">
    <source>
        <dbReference type="EMBL" id="KAL2803170.1"/>
    </source>
</evidence>
<dbReference type="InterPro" id="IPR035994">
    <property type="entry name" value="Nucleoside_phosphorylase_sf"/>
</dbReference>
<dbReference type="InterPro" id="IPR011990">
    <property type="entry name" value="TPR-like_helical_dom_sf"/>
</dbReference>
<feature type="domain" description="NACHT" evidence="3">
    <location>
        <begin position="352"/>
        <end position="499"/>
    </location>
</feature>
<feature type="chain" id="PRO_5047444088" evidence="1">
    <location>
        <begin position="24"/>
        <end position="1119"/>
    </location>
</feature>
<dbReference type="Pfam" id="PF05729">
    <property type="entry name" value="NACHT"/>
    <property type="match status" value="1"/>
</dbReference>
<sequence>MTFTHRSYTVAWISALPVELAAAKVVLDELHPPLSQPKSDHNVYTLGSVGSHNVVVACLPAGVYGTTSAAAAVSHLMSTYQNVRFKLMVGVGGGVPRENHDIRLGDIAVSKPTGTSSGVIQYDYGKALQTGQFYRTGSLNKPPSLLLKMIAQMESDYMLGNALFSKIMASNLQKAEVRKLFPRPSKDQLFQPTYNHVSGPRCSACDQNLLVVRPERVTDEPHIHYGLVASGNQVMKDAITRDSIAQDQGILCFEMEAAGLMDEIPSLVIRGICDYCDSHKHKEWQPYAAIAAAAYAKAVLMQVPQEQSADMKDSVPEKHHWMVPFQRNLRFVGREAEIAKVEELFKIGQSKIAIYGLGGIGKTQIVLEMAFRMQKRDPNCSVFWIACTSYKNVKGGYMSIAQTVGLLVNPENAKERVKAYLSQESAGKWLLIFDNADDIDMWSKDCPTAPALKRFLPQSQQGHILFTTRNRTLALKLPSSHAIAVPELDQETGMQMLHKSLFDHQQNTASEDAVILLEQLAFVPLAIAQAAAYINENGISTSMYLRLLGNQETQMIELLNEEFEDEHRYESAQNPVATTWWISFQQIQRLNQLAIEYLSFMACIDSRDIPLSLLPPAMSDNEQTKAIGLLNAYSFVSRQADTTLLTLHRLVHLGTRMWLRRNHKLDQQIIKTAHHFNTVFPTGEPENRKRWREYLPHIIALFKEKGFKTEQANYTKLLHRAGQCLYEDGRYKEAEELAVQVLDIRKRVLWPEHPDTLVSIGNLASTYTRQGRWKEAEELQVQVLNIYKRVLRPEHPVTLVSMANLARSYAHQGQWKEAEELEVQVLDIRKRVLGSEHPDTLVSIGNLASTYMDQGRLKEAEELNMQVLNIRKRVLGPEHPDTLVSMGNLALTYTGQGRWRKAEELQVKVLNIRKRVLGPEHPDTLVSIGNLASTYTRQGRWKEAEKLEVQVLDIRKRVLGLEHLVTLVSIGHLASIYMRQGRWKEAEELAVQVLDIRKRVLGPEHPDTLLSMSNLASTYTDQGRWKEAEELAVQVLDIRKRVLGPEHPATLVSIANLARSYAYQGQWKEAEDLEVHVLDIRKRVLGPEHPVTLVSMANLARSYAHQGQWKEAEDLRVQT</sequence>
<dbReference type="InterPro" id="IPR007111">
    <property type="entry name" value="NACHT_NTPase"/>
</dbReference>
<keyword evidence="1" id="KW-0732">Signal</keyword>
<dbReference type="SMART" id="SM00028">
    <property type="entry name" value="TPR"/>
    <property type="match status" value="9"/>
</dbReference>
<dbReference type="Gene3D" id="3.40.50.1580">
    <property type="entry name" value="Nucleoside phosphorylase domain"/>
    <property type="match status" value="1"/>
</dbReference>